<dbReference type="EMBL" id="JAAWVO010020061">
    <property type="protein sequence ID" value="MBN3315235.1"/>
    <property type="molecule type" value="Genomic_DNA"/>
</dbReference>
<accession>A0A8J7NNK1</accession>
<dbReference type="InterPro" id="IPR005036">
    <property type="entry name" value="CBM21_dom"/>
</dbReference>
<dbReference type="GO" id="GO:0005979">
    <property type="term" value="P:regulation of glycogen biosynthetic process"/>
    <property type="evidence" value="ECO:0007669"/>
    <property type="project" value="TreeGrafter"/>
</dbReference>
<gene>
    <name evidence="3" type="primary">Ppp1r3g</name>
    <name evidence="3" type="ORF">GTO95_0010010</name>
</gene>
<keyword evidence="4" id="KW-1185">Reference proteome</keyword>
<proteinExistence type="predicted"/>
<dbReference type="GO" id="GO:2001069">
    <property type="term" value="F:glycogen binding"/>
    <property type="evidence" value="ECO:0007669"/>
    <property type="project" value="TreeGrafter"/>
</dbReference>
<dbReference type="AlphaFoldDB" id="A0A8J7NNK1"/>
<evidence type="ECO:0000313" key="3">
    <source>
        <dbReference type="EMBL" id="MBN3315235.1"/>
    </source>
</evidence>
<feature type="domain" description="CBM21" evidence="2">
    <location>
        <begin position="164"/>
        <end position="272"/>
    </location>
</feature>
<feature type="non-terminal residue" evidence="3">
    <location>
        <position position="287"/>
    </location>
</feature>
<dbReference type="InterPro" id="IPR050782">
    <property type="entry name" value="PP1_regulatory_subunit_3"/>
</dbReference>
<feature type="region of interest" description="Disordered" evidence="1">
    <location>
        <begin position="1"/>
        <end position="40"/>
    </location>
</feature>
<dbReference type="GO" id="GO:0008157">
    <property type="term" value="F:protein phosphatase 1 binding"/>
    <property type="evidence" value="ECO:0007669"/>
    <property type="project" value="TreeGrafter"/>
</dbReference>
<protein>
    <submittedName>
        <fullName evidence="3">PP13G phosphatase</fullName>
    </submittedName>
</protein>
<name>A0A8J7NNK1_ATRSP</name>
<feature type="compositionally biased region" description="Basic and acidic residues" evidence="1">
    <location>
        <begin position="1"/>
        <end position="16"/>
    </location>
</feature>
<sequence>MDTNKTEFIDTSDSRTAEGSVLRTEAVEHSNQKGGGEVPSDICSKHADGFAHLDQQDVFLKDRRRARSLPAYPDQATLFNEISQSCRKRVQFADALGLSLASVKHFSAADDPHIPSKVFSRLQTYPPQQDRELLGDLCDKLKASLTLDCLVPTFKHPVESPDFENRVKENKVALEKVTVTHFDIRGLVRVLHFGSRREIGVRYTFNDWLSFVDAQAVPVPGEDSTTCGEKFSFTMYTPPFLDPSSSVHFAVYCKTDIGEFWDNNHGQNYTFRYHCMSPFETAAFRAT</sequence>
<evidence type="ECO:0000259" key="2">
    <source>
        <dbReference type="PROSITE" id="PS51159"/>
    </source>
</evidence>
<evidence type="ECO:0000313" key="4">
    <source>
        <dbReference type="Proteomes" id="UP000736164"/>
    </source>
</evidence>
<reference evidence="3" key="1">
    <citation type="journal article" date="2021" name="Cell">
        <title>Tracing the genetic footprints of vertebrate landing in non-teleost ray-finned fishes.</title>
        <authorList>
            <person name="Bi X."/>
            <person name="Wang K."/>
            <person name="Yang L."/>
            <person name="Pan H."/>
            <person name="Jiang H."/>
            <person name="Wei Q."/>
            <person name="Fang M."/>
            <person name="Yu H."/>
            <person name="Zhu C."/>
            <person name="Cai Y."/>
            <person name="He Y."/>
            <person name="Gan X."/>
            <person name="Zeng H."/>
            <person name="Yu D."/>
            <person name="Zhu Y."/>
            <person name="Jiang H."/>
            <person name="Qiu Q."/>
            <person name="Yang H."/>
            <person name="Zhang Y.E."/>
            <person name="Wang W."/>
            <person name="Zhu M."/>
            <person name="He S."/>
            <person name="Zhang G."/>
        </authorList>
    </citation>
    <scope>NUCLEOTIDE SEQUENCE</scope>
    <source>
        <strain evidence="3">Allg_001</strain>
    </source>
</reference>
<comment type="caution">
    <text evidence="3">The sequence shown here is derived from an EMBL/GenBank/DDBJ whole genome shotgun (WGS) entry which is preliminary data.</text>
</comment>
<dbReference type="Proteomes" id="UP000736164">
    <property type="component" value="Unassembled WGS sequence"/>
</dbReference>
<dbReference type="PANTHER" id="PTHR12307:SF7">
    <property type="entry name" value="PROTEIN PHOSPHATASE 1 REGULATORY SUBUNIT 3G"/>
    <property type="match status" value="1"/>
</dbReference>
<dbReference type="InterPro" id="IPR038175">
    <property type="entry name" value="CBM21_dom_sf"/>
</dbReference>
<dbReference type="PROSITE" id="PS51159">
    <property type="entry name" value="CBM21"/>
    <property type="match status" value="1"/>
</dbReference>
<dbReference type="Gene3D" id="2.60.40.2440">
    <property type="entry name" value="Carbohydrate binding type-21 domain"/>
    <property type="match status" value="1"/>
</dbReference>
<dbReference type="GO" id="GO:0000164">
    <property type="term" value="C:protein phosphatase type 1 complex"/>
    <property type="evidence" value="ECO:0007669"/>
    <property type="project" value="TreeGrafter"/>
</dbReference>
<dbReference type="Pfam" id="PF03370">
    <property type="entry name" value="CBM_21"/>
    <property type="match status" value="1"/>
</dbReference>
<feature type="non-terminal residue" evidence="3">
    <location>
        <position position="1"/>
    </location>
</feature>
<evidence type="ECO:0000256" key="1">
    <source>
        <dbReference type="SAM" id="MobiDB-lite"/>
    </source>
</evidence>
<organism evidence="3 4">
    <name type="scientific">Atractosteus spatula</name>
    <name type="common">Alligator gar</name>
    <name type="synonym">Lepisosteus spatula</name>
    <dbReference type="NCBI Taxonomy" id="7917"/>
    <lineage>
        <taxon>Eukaryota</taxon>
        <taxon>Metazoa</taxon>
        <taxon>Chordata</taxon>
        <taxon>Craniata</taxon>
        <taxon>Vertebrata</taxon>
        <taxon>Euteleostomi</taxon>
        <taxon>Actinopterygii</taxon>
        <taxon>Neopterygii</taxon>
        <taxon>Holostei</taxon>
        <taxon>Semionotiformes</taxon>
        <taxon>Lepisosteidae</taxon>
        <taxon>Atractosteus</taxon>
    </lineage>
</organism>
<dbReference type="PANTHER" id="PTHR12307">
    <property type="entry name" value="PROTEIN PHOSPHATASE 1 REGULATORY SUBUNIT"/>
    <property type="match status" value="1"/>
</dbReference>